<dbReference type="SUPFAM" id="SSF53098">
    <property type="entry name" value="Ribonuclease H-like"/>
    <property type="match status" value="1"/>
</dbReference>
<name>A0ABP9FU07_9MICC</name>
<dbReference type="InterPro" id="IPR036420">
    <property type="entry name" value="BRCT_dom_sf"/>
</dbReference>
<dbReference type="InterPro" id="IPR036397">
    <property type="entry name" value="RNaseH_sf"/>
</dbReference>
<protein>
    <submittedName>
        <fullName evidence="5">DEDDh family exonuclease</fullName>
    </submittedName>
</protein>
<gene>
    <name evidence="5" type="ORF">GCM10025790_09200</name>
</gene>
<dbReference type="Pfam" id="PF00929">
    <property type="entry name" value="RNase_T"/>
    <property type="match status" value="1"/>
</dbReference>
<reference evidence="6" key="1">
    <citation type="journal article" date="2019" name="Int. J. Syst. Evol. Microbiol.">
        <title>The Global Catalogue of Microorganisms (GCM) 10K type strain sequencing project: providing services to taxonomists for standard genome sequencing and annotation.</title>
        <authorList>
            <consortium name="The Broad Institute Genomics Platform"/>
            <consortium name="The Broad Institute Genome Sequencing Center for Infectious Disease"/>
            <person name="Wu L."/>
            <person name="Ma J."/>
        </authorList>
    </citation>
    <scope>NUCLEOTIDE SEQUENCE [LARGE SCALE GENOMIC DNA]</scope>
    <source>
        <strain evidence="6">JCM 19129</strain>
    </source>
</reference>
<feature type="domain" description="Exonuclease" evidence="4">
    <location>
        <begin position="78"/>
        <end position="245"/>
    </location>
</feature>
<dbReference type="Gene3D" id="3.30.420.10">
    <property type="entry name" value="Ribonuclease H-like superfamily/Ribonuclease H"/>
    <property type="match status" value="1"/>
</dbReference>
<keyword evidence="3 5" id="KW-0269">Exonuclease</keyword>
<keyword evidence="6" id="KW-1185">Reference proteome</keyword>
<dbReference type="EMBL" id="BAABLW010000005">
    <property type="protein sequence ID" value="GAA4916177.1"/>
    <property type="molecule type" value="Genomic_DNA"/>
</dbReference>
<dbReference type="InterPro" id="IPR012337">
    <property type="entry name" value="RNaseH-like_sf"/>
</dbReference>
<evidence type="ECO:0000313" key="6">
    <source>
        <dbReference type="Proteomes" id="UP001500368"/>
    </source>
</evidence>
<dbReference type="PANTHER" id="PTHR30231">
    <property type="entry name" value="DNA POLYMERASE III SUBUNIT EPSILON"/>
    <property type="match status" value="1"/>
</dbReference>
<sequence>MLVSADGRRQFGVMMSFREALSKLSASDRTREQPMPQGAARWQDRGASLLRRAHAAIPDFAAQRRGERAERQAPSGQGYAVIDFETTGFHPGHGHRVAELAVVLTDLEGHVVDEWCTLVNPQRDLGPTHVHRIQGRDARRAPFFGEVLPSLVELLRGRVLVAHNAPFDMRFLGAEVSRVRPEWEVMPVGVCTQEWMGRTFPRLQKLDLKSCCTSLKVQLDGHHEALSDARAAAGLLPTLIKRNGESEEWRRLAEASASIRWPDLGPPPVVRPERRRSAEADLASAPINVVLKPGDRVVFTGDLSKAREECVAELQHFGFTTGGMTKATKLLVAADVHSLSGKAEKALKYGIPIVDEREYRKILARSTGQGI</sequence>
<dbReference type="SMART" id="SM00479">
    <property type="entry name" value="EXOIII"/>
    <property type="match status" value="1"/>
</dbReference>
<dbReference type="InterPro" id="IPR013520">
    <property type="entry name" value="Ribonucl_H"/>
</dbReference>
<evidence type="ECO:0000256" key="1">
    <source>
        <dbReference type="ARBA" id="ARBA00022722"/>
    </source>
</evidence>
<proteinExistence type="predicted"/>
<dbReference type="Proteomes" id="UP001500368">
    <property type="component" value="Unassembled WGS sequence"/>
</dbReference>
<accession>A0ABP9FU07</accession>
<evidence type="ECO:0000256" key="2">
    <source>
        <dbReference type="ARBA" id="ARBA00022801"/>
    </source>
</evidence>
<comment type="caution">
    <text evidence="5">The sequence shown here is derived from an EMBL/GenBank/DDBJ whole genome shotgun (WGS) entry which is preliminary data.</text>
</comment>
<keyword evidence="2" id="KW-0378">Hydrolase</keyword>
<dbReference type="Gene3D" id="3.40.50.10190">
    <property type="entry name" value="BRCT domain"/>
    <property type="match status" value="1"/>
</dbReference>
<dbReference type="PANTHER" id="PTHR30231:SF4">
    <property type="entry name" value="PROTEIN NEN2"/>
    <property type="match status" value="1"/>
</dbReference>
<evidence type="ECO:0000259" key="4">
    <source>
        <dbReference type="SMART" id="SM00479"/>
    </source>
</evidence>
<dbReference type="CDD" id="cd06127">
    <property type="entry name" value="DEDDh"/>
    <property type="match status" value="1"/>
</dbReference>
<dbReference type="GO" id="GO:0004527">
    <property type="term" value="F:exonuclease activity"/>
    <property type="evidence" value="ECO:0007669"/>
    <property type="project" value="UniProtKB-KW"/>
</dbReference>
<keyword evidence="1" id="KW-0540">Nuclease</keyword>
<evidence type="ECO:0000313" key="5">
    <source>
        <dbReference type="EMBL" id="GAA4916177.1"/>
    </source>
</evidence>
<evidence type="ECO:0000256" key="3">
    <source>
        <dbReference type="ARBA" id="ARBA00022839"/>
    </source>
</evidence>
<organism evidence="5 6">
    <name type="scientific">Nesterenkonia rhizosphaerae</name>
    <dbReference type="NCBI Taxonomy" id="1348272"/>
    <lineage>
        <taxon>Bacteria</taxon>
        <taxon>Bacillati</taxon>
        <taxon>Actinomycetota</taxon>
        <taxon>Actinomycetes</taxon>
        <taxon>Micrococcales</taxon>
        <taxon>Micrococcaceae</taxon>
        <taxon>Nesterenkonia</taxon>
    </lineage>
</organism>